<keyword evidence="10" id="KW-1185">Reference proteome</keyword>
<dbReference type="OrthoDB" id="550424at2759"/>
<feature type="zinc finger region" description="CR-type" evidence="5">
    <location>
        <begin position="147"/>
        <end position="232"/>
    </location>
</feature>
<dbReference type="PROSITE" id="PS51188">
    <property type="entry name" value="ZF_CR"/>
    <property type="match status" value="1"/>
</dbReference>
<feature type="region of interest" description="Disordered" evidence="6">
    <location>
        <begin position="379"/>
        <end position="434"/>
    </location>
</feature>
<protein>
    <submittedName>
        <fullName evidence="9">DnaJ-domain-containing protein</fullName>
    </submittedName>
</protein>
<dbReference type="GO" id="GO:0030544">
    <property type="term" value="F:Hsp70 protein binding"/>
    <property type="evidence" value="ECO:0007669"/>
    <property type="project" value="InterPro"/>
</dbReference>
<dbReference type="GO" id="GO:0008270">
    <property type="term" value="F:zinc ion binding"/>
    <property type="evidence" value="ECO:0007669"/>
    <property type="project" value="UniProtKB-KW"/>
</dbReference>
<dbReference type="FunFam" id="2.60.260.20:FF:000003">
    <property type="entry name" value="DnaJ subfamily A member 2"/>
    <property type="match status" value="1"/>
</dbReference>
<dbReference type="EMBL" id="KZ819602">
    <property type="protein sequence ID" value="PWN38532.1"/>
    <property type="molecule type" value="Genomic_DNA"/>
</dbReference>
<dbReference type="PRINTS" id="PR00625">
    <property type="entry name" value="JDOMAIN"/>
</dbReference>
<sequence>MVVDTTLYDLLGVEPEASQSQIKKAYHKKSLECHPDKNPHRQEEASKEFQTLNHAFEILNDDQQRATYDQVGEEGMRPGGGGGGMDADMDDIFASMFGGMGGMGGMDGMGMGGGGGGGGRRRARRERKQAPATTLNYTVTLEDLYMGRETHFQVSHDIFCPTCQGSGAKPGLKAQECVECSGSGSKTKLQSMGNGYVRQMYVDCTSCKGVGMRVRERDRCKRCKGSQTVKAKAKLDVKIFPGMRDGQKLVFREQADCVPGCKKPGHMILTLKLRKHDSIQVNNNDLLTEAIITLSESLLGLNRTVFTHLDGRSIRIETKKGEVIRPGDVCVLRGEGIPGYLSARTGDLYIKWNIEFPPDDWLSGIDALKLSGLLPPKRSDPAKNHTLVDGKVSQKVTSTKGRLDEFGSHSLPPLEDPEPDSDDEEGGGNGCIIV</sequence>
<keyword evidence="1 5" id="KW-0479">Metal-binding</keyword>
<dbReference type="InterPro" id="IPR018253">
    <property type="entry name" value="DnaJ_domain_CS"/>
</dbReference>
<dbReference type="AlphaFoldDB" id="A0A316VLR2"/>
<dbReference type="InterPro" id="IPR044713">
    <property type="entry name" value="DNJA1/2-like"/>
</dbReference>
<evidence type="ECO:0000259" key="7">
    <source>
        <dbReference type="PROSITE" id="PS50076"/>
    </source>
</evidence>
<feature type="compositionally biased region" description="Acidic residues" evidence="6">
    <location>
        <begin position="415"/>
        <end position="426"/>
    </location>
</feature>
<dbReference type="PANTHER" id="PTHR43888">
    <property type="entry name" value="DNAJ-LIKE-2, ISOFORM A-RELATED"/>
    <property type="match status" value="1"/>
</dbReference>
<dbReference type="CDD" id="cd10747">
    <property type="entry name" value="DnaJ_C"/>
    <property type="match status" value="1"/>
</dbReference>
<dbReference type="SUPFAM" id="SSF49493">
    <property type="entry name" value="HSP40/DnaJ peptide-binding domain"/>
    <property type="match status" value="2"/>
</dbReference>
<dbReference type="FunCoup" id="A0A316VLR2">
    <property type="interactions" value="306"/>
</dbReference>
<keyword evidence="2" id="KW-0677">Repeat</keyword>
<dbReference type="InterPro" id="IPR036410">
    <property type="entry name" value="HSP_DnaJ_Cys-rich_dom_sf"/>
</dbReference>
<keyword evidence="3 5" id="KW-0863">Zinc-finger</keyword>
<dbReference type="InParanoid" id="A0A316VLR2"/>
<dbReference type="CDD" id="cd06257">
    <property type="entry name" value="DnaJ"/>
    <property type="match status" value="1"/>
</dbReference>
<dbReference type="STRING" id="1280837.A0A316VLR2"/>
<evidence type="ECO:0000256" key="2">
    <source>
        <dbReference type="ARBA" id="ARBA00022737"/>
    </source>
</evidence>
<dbReference type="PROSITE" id="PS00636">
    <property type="entry name" value="DNAJ_1"/>
    <property type="match status" value="1"/>
</dbReference>
<keyword evidence="4 5" id="KW-0862">Zinc</keyword>
<evidence type="ECO:0000256" key="5">
    <source>
        <dbReference type="PROSITE-ProRule" id="PRU00546"/>
    </source>
</evidence>
<name>A0A316VLR2_9BASI</name>
<evidence type="ECO:0000256" key="1">
    <source>
        <dbReference type="ARBA" id="ARBA00022723"/>
    </source>
</evidence>
<dbReference type="GO" id="GO:0006457">
    <property type="term" value="P:protein folding"/>
    <property type="evidence" value="ECO:0007669"/>
    <property type="project" value="InterPro"/>
</dbReference>
<dbReference type="Pfam" id="PF00226">
    <property type="entry name" value="DnaJ"/>
    <property type="match status" value="1"/>
</dbReference>
<gene>
    <name evidence="9" type="ORF">FA14DRAFT_167165</name>
</gene>
<dbReference type="SMART" id="SM00271">
    <property type="entry name" value="DnaJ"/>
    <property type="match status" value="1"/>
</dbReference>
<feature type="domain" description="CR-type" evidence="8">
    <location>
        <begin position="147"/>
        <end position="232"/>
    </location>
</feature>
<dbReference type="PROSITE" id="PS50076">
    <property type="entry name" value="DNAJ_2"/>
    <property type="match status" value="1"/>
</dbReference>
<evidence type="ECO:0000259" key="8">
    <source>
        <dbReference type="PROSITE" id="PS51188"/>
    </source>
</evidence>
<dbReference type="SUPFAM" id="SSF57938">
    <property type="entry name" value="DnaJ/Hsp40 cysteine-rich domain"/>
    <property type="match status" value="1"/>
</dbReference>
<feature type="compositionally biased region" description="Basic and acidic residues" evidence="6">
    <location>
        <begin position="379"/>
        <end position="388"/>
    </location>
</feature>
<evidence type="ECO:0000256" key="3">
    <source>
        <dbReference type="ARBA" id="ARBA00022771"/>
    </source>
</evidence>
<dbReference type="InterPro" id="IPR008971">
    <property type="entry name" value="HSP40/DnaJ_pept-bd"/>
</dbReference>
<dbReference type="FunFam" id="2.10.230.10:FF:000001">
    <property type="entry name" value="DnaJ subfamily A member 2"/>
    <property type="match status" value="1"/>
</dbReference>
<dbReference type="InterPro" id="IPR001623">
    <property type="entry name" value="DnaJ_domain"/>
</dbReference>
<dbReference type="CDD" id="cd10719">
    <property type="entry name" value="DnaJ_zf"/>
    <property type="match status" value="1"/>
</dbReference>
<dbReference type="Gene3D" id="1.10.287.110">
    <property type="entry name" value="DnaJ domain"/>
    <property type="match status" value="1"/>
</dbReference>
<feature type="domain" description="J" evidence="7">
    <location>
        <begin position="6"/>
        <end position="72"/>
    </location>
</feature>
<evidence type="ECO:0000256" key="6">
    <source>
        <dbReference type="SAM" id="MobiDB-lite"/>
    </source>
</evidence>
<reference evidence="9 10" key="1">
    <citation type="journal article" date="2018" name="Mol. Biol. Evol.">
        <title>Broad Genomic Sampling Reveals a Smut Pathogenic Ancestry of the Fungal Clade Ustilaginomycotina.</title>
        <authorList>
            <person name="Kijpornyongpan T."/>
            <person name="Mondo S.J."/>
            <person name="Barry K."/>
            <person name="Sandor L."/>
            <person name="Lee J."/>
            <person name="Lipzen A."/>
            <person name="Pangilinan J."/>
            <person name="LaButti K."/>
            <person name="Hainaut M."/>
            <person name="Henrissat B."/>
            <person name="Grigoriev I.V."/>
            <person name="Spatafora J.W."/>
            <person name="Aime M.C."/>
        </authorList>
    </citation>
    <scope>NUCLEOTIDE SEQUENCE [LARGE SCALE GENOMIC DNA]</scope>
    <source>
        <strain evidence="9 10">MCA 3882</strain>
    </source>
</reference>
<dbReference type="InterPro" id="IPR036869">
    <property type="entry name" value="J_dom_sf"/>
</dbReference>
<dbReference type="Proteomes" id="UP000245771">
    <property type="component" value="Unassembled WGS sequence"/>
</dbReference>
<evidence type="ECO:0000256" key="4">
    <source>
        <dbReference type="ARBA" id="ARBA00022833"/>
    </source>
</evidence>
<dbReference type="Gene3D" id="2.60.260.20">
    <property type="entry name" value="Urease metallochaperone UreE, N-terminal domain"/>
    <property type="match status" value="2"/>
</dbReference>
<dbReference type="InterPro" id="IPR002939">
    <property type="entry name" value="DnaJ_C"/>
</dbReference>
<accession>A0A316VLR2</accession>
<evidence type="ECO:0000313" key="10">
    <source>
        <dbReference type="Proteomes" id="UP000245771"/>
    </source>
</evidence>
<dbReference type="Gene3D" id="2.10.230.10">
    <property type="entry name" value="Heat shock protein DnaJ, cysteine-rich domain"/>
    <property type="match status" value="1"/>
</dbReference>
<dbReference type="GeneID" id="37021847"/>
<organism evidence="9 10">
    <name type="scientific">Meira miltonrushii</name>
    <dbReference type="NCBI Taxonomy" id="1280837"/>
    <lineage>
        <taxon>Eukaryota</taxon>
        <taxon>Fungi</taxon>
        <taxon>Dikarya</taxon>
        <taxon>Basidiomycota</taxon>
        <taxon>Ustilaginomycotina</taxon>
        <taxon>Exobasidiomycetes</taxon>
        <taxon>Exobasidiales</taxon>
        <taxon>Brachybasidiaceae</taxon>
        <taxon>Meira</taxon>
    </lineage>
</organism>
<dbReference type="Pfam" id="PF01556">
    <property type="entry name" value="DnaJ_C"/>
    <property type="match status" value="1"/>
</dbReference>
<proteinExistence type="predicted"/>
<dbReference type="Pfam" id="PF00684">
    <property type="entry name" value="DnaJ_CXXCXGXG"/>
    <property type="match status" value="1"/>
</dbReference>
<dbReference type="InterPro" id="IPR001305">
    <property type="entry name" value="HSP_DnaJ_Cys-rich_dom"/>
</dbReference>
<dbReference type="GO" id="GO:0051082">
    <property type="term" value="F:unfolded protein binding"/>
    <property type="evidence" value="ECO:0007669"/>
    <property type="project" value="InterPro"/>
</dbReference>
<evidence type="ECO:0000313" key="9">
    <source>
        <dbReference type="EMBL" id="PWN38532.1"/>
    </source>
</evidence>
<dbReference type="RefSeq" id="XP_025358834.1">
    <property type="nucleotide sequence ID" value="XM_025500066.1"/>
</dbReference>
<dbReference type="SUPFAM" id="SSF46565">
    <property type="entry name" value="Chaperone J-domain"/>
    <property type="match status" value="1"/>
</dbReference>